<gene>
    <name evidence="2" type="ORF">OD750_014935</name>
</gene>
<dbReference type="Proteomes" id="UP001139971">
    <property type="component" value="Unassembled WGS sequence"/>
</dbReference>
<dbReference type="RefSeq" id="WP_263541481.1">
    <property type="nucleotide sequence ID" value="NZ_JAOVZO020000018.1"/>
</dbReference>
<dbReference type="GO" id="GO:0008999">
    <property type="term" value="F:protein-N-terminal-alanine acetyltransferase activity"/>
    <property type="evidence" value="ECO:0007669"/>
    <property type="project" value="TreeGrafter"/>
</dbReference>
<evidence type="ECO:0000313" key="3">
    <source>
        <dbReference type="Proteomes" id="UP001139971"/>
    </source>
</evidence>
<dbReference type="SUPFAM" id="SSF55729">
    <property type="entry name" value="Acyl-CoA N-acyltransferases (Nat)"/>
    <property type="match status" value="1"/>
</dbReference>
<dbReference type="InterPro" id="IPR016181">
    <property type="entry name" value="Acyl_CoA_acyltransferase"/>
</dbReference>
<dbReference type="InterPro" id="IPR000182">
    <property type="entry name" value="GNAT_dom"/>
</dbReference>
<sequence>MTEILANVPVVTTPRLVLRHIARDDLDAVYAFHGDPRAMRYWSFPAWTDRAQADAWFDERGTLGHSREHYPWGVERRDEEGLIGALTLFQIDRVQRRCEVGYIFNPAHWGRGYAAEALRAALAHAFDVLELARVEADIDPRNDASCRLVEKIGFRREGVLRERWRVNGEVCDSAIYGLLARELVACNR</sequence>
<dbReference type="AlphaFoldDB" id="A0A9X3YK35"/>
<feature type="domain" description="N-acetyltransferase" evidence="1">
    <location>
        <begin position="16"/>
        <end position="182"/>
    </location>
</feature>
<dbReference type="EMBL" id="JAOVZO020000018">
    <property type="protein sequence ID" value="MDC8013836.1"/>
    <property type="molecule type" value="Genomic_DNA"/>
</dbReference>
<protein>
    <submittedName>
        <fullName evidence="2">GNAT family N-acetyltransferase</fullName>
    </submittedName>
</protein>
<dbReference type="GO" id="GO:1990189">
    <property type="term" value="F:protein N-terminal-serine acetyltransferase activity"/>
    <property type="evidence" value="ECO:0007669"/>
    <property type="project" value="TreeGrafter"/>
</dbReference>
<proteinExistence type="predicted"/>
<name>A0A9X3YK35_9GAMM</name>
<reference evidence="2" key="1">
    <citation type="submission" date="2023-02" db="EMBL/GenBank/DDBJ databases">
        <title>Tahibacter soli sp. nov. isolated from soil.</title>
        <authorList>
            <person name="Baek J.H."/>
            <person name="Lee J.K."/>
            <person name="Choi D.G."/>
            <person name="Jeon C.O."/>
        </authorList>
    </citation>
    <scope>NUCLEOTIDE SEQUENCE</scope>
    <source>
        <strain evidence="2">BL</strain>
    </source>
</reference>
<dbReference type="PANTHER" id="PTHR43441">
    <property type="entry name" value="RIBOSOMAL-PROTEIN-SERINE ACETYLTRANSFERASE"/>
    <property type="match status" value="1"/>
</dbReference>
<dbReference type="InterPro" id="IPR051908">
    <property type="entry name" value="Ribosomal_N-acetyltransferase"/>
</dbReference>
<evidence type="ECO:0000259" key="1">
    <source>
        <dbReference type="PROSITE" id="PS51186"/>
    </source>
</evidence>
<dbReference type="PANTHER" id="PTHR43441:SF11">
    <property type="entry name" value="RIBOSOMAL-PROTEIN-SERINE ACETYLTRANSFERASE"/>
    <property type="match status" value="1"/>
</dbReference>
<evidence type="ECO:0000313" key="2">
    <source>
        <dbReference type="EMBL" id="MDC8013836.1"/>
    </source>
</evidence>
<accession>A0A9X3YK35</accession>
<organism evidence="2 3">
    <name type="scientific">Tahibacter soli</name>
    <dbReference type="NCBI Taxonomy" id="2983605"/>
    <lineage>
        <taxon>Bacteria</taxon>
        <taxon>Pseudomonadati</taxon>
        <taxon>Pseudomonadota</taxon>
        <taxon>Gammaproteobacteria</taxon>
        <taxon>Lysobacterales</taxon>
        <taxon>Rhodanobacteraceae</taxon>
        <taxon>Tahibacter</taxon>
    </lineage>
</organism>
<dbReference type="Pfam" id="PF13302">
    <property type="entry name" value="Acetyltransf_3"/>
    <property type="match status" value="1"/>
</dbReference>
<comment type="caution">
    <text evidence="2">The sequence shown here is derived from an EMBL/GenBank/DDBJ whole genome shotgun (WGS) entry which is preliminary data.</text>
</comment>
<keyword evidence="3" id="KW-1185">Reference proteome</keyword>
<dbReference type="GO" id="GO:0005737">
    <property type="term" value="C:cytoplasm"/>
    <property type="evidence" value="ECO:0007669"/>
    <property type="project" value="TreeGrafter"/>
</dbReference>
<dbReference type="Gene3D" id="3.40.630.30">
    <property type="match status" value="1"/>
</dbReference>
<dbReference type="PROSITE" id="PS51186">
    <property type="entry name" value="GNAT"/>
    <property type="match status" value="1"/>
</dbReference>